<accession>A0A9P5NUI0</accession>
<dbReference type="EMBL" id="JADNYJ010000008">
    <property type="protein sequence ID" value="KAF8909680.1"/>
    <property type="molecule type" value="Genomic_DNA"/>
</dbReference>
<dbReference type="Gene3D" id="2.30.29.30">
    <property type="entry name" value="Pleckstrin-homology domain (PH domain)/Phosphotyrosine-binding domain (PTB)"/>
    <property type="match status" value="1"/>
</dbReference>
<dbReference type="OrthoDB" id="8963340at2759"/>
<sequence>MAVGLEHNPYRVLAVAGARVYHAVLDPRDSPWVYSGWKGTLTFGRDLDAPNSPRRDISEIEKFWFRLVDDETGSTRWTFKFPEAFEYTEDRPFFHVFKGRVRRYGFLFNDDDEAVAFGQKVVQRLPNYQPSRPLRTASRTARVKSPSYSISRSMVSSPVPQSFRHIAHAGVSKDGIFEASRGLDKTWKATLADLQGHGVTETVVFRNGDFGDGVLKY</sequence>
<dbReference type="Proteomes" id="UP000724874">
    <property type="component" value="Unassembled WGS sequence"/>
</dbReference>
<dbReference type="SMART" id="SM00461">
    <property type="entry name" value="WH1"/>
    <property type="match status" value="1"/>
</dbReference>
<dbReference type="CDD" id="cd01205">
    <property type="entry name" value="EVH1_WASP-like"/>
    <property type="match status" value="1"/>
</dbReference>
<dbReference type="InterPro" id="IPR011993">
    <property type="entry name" value="PH-like_dom_sf"/>
</dbReference>
<dbReference type="SUPFAM" id="SSF50729">
    <property type="entry name" value="PH domain-like"/>
    <property type="match status" value="1"/>
</dbReference>
<dbReference type="InterPro" id="IPR036936">
    <property type="entry name" value="CRIB_dom_sf"/>
</dbReference>
<dbReference type="Gene3D" id="3.90.810.10">
    <property type="entry name" value="CRIB domain"/>
    <property type="match status" value="1"/>
</dbReference>
<evidence type="ECO:0000313" key="3">
    <source>
        <dbReference type="EMBL" id="KAF8909680.1"/>
    </source>
</evidence>
<organism evidence="3 4">
    <name type="scientific">Gymnopilus junonius</name>
    <name type="common">Spectacular rustgill mushroom</name>
    <name type="synonym">Gymnopilus spectabilis subsp. junonius</name>
    <dbReference type="NCBI Taxonomy" id="109634"/>
    <lineage>
        <taxon>Eukaryota</taxon>
        <taxon>Fungi</taxon>
        <taxon>Dikarya</taxon>
        <taxon>Basidiomycota</taxon>
        <taxon>Agaricomycotina</taxon>
        <taxon>Agaricomycetes</taxon>
        <taxon>Agaricomycetidae</taxon>
        <taxon>Agaricales</taxon>
        <taxon>Agaricineae</taxon>
        <taxon>Hymenogastraceae</taxon>
        <taxon>Gymnopilus</taxon>
    </lineage>
</organism>
<dbReference type="InterPro" id="IPR000095">
    <property type="entry name" value="CRIB_dom"/>
</dbReference>
<dbReference type="PROSITE" id="PS50229">
    <property type="entry name" value="WH1"/>
    <property type="match status" value="1"/>
</dbReference>
<feature type="domain" description="WH1" evidence="2">
    <location>
        <begin position="5"/>
        <end position="128"/>
    </location>
</feature>
<evidence type="ECO:0000259" key="2">
    <source>
        <dbReference type="PROSITE" id="PS50229"/>
    </source>
</evidence>
<reference evidence="3" key="1">
    <citation type="submission" date="2020-11" db="EMBL/GenBank/DDBJ databases">
        <authorList>
            <consortium name="DOE Joint Genome Institute"/>
            <person name="Ahrendt S."/>
            <person name="Riley R."/>
            <person name="Andreopoulos W."/>
            <person name="LaButti K."/>
            <person name="Pangilinan J."/>
            <person name="Ruiz-duenas F.J."/>
            <person name="Barrasa J.M."/>
            <person name="Sanchez-Garcia M."/>
            <person name="Camarero S."/>
            <person name="Miyauchi S."/>
            <person name="Serrano A."/>
            <person name="Linde D."/>
            <person name="Babiker R."/>
            <person name="Drula E."/>
            <person name="Ayuso-Fernandez I."/>
            <person name="Pacheco R."/>
            <person name="Padilla G."/>
            <person name="Ferreira P."/>
            <person name="Barriuso J."/>
            <person name="Kellner H."/>
            <person name="Castanera R."/>
            <person name="Alfaro M."/>
            <person name="Ramirez L."/>
            <person name="Pisabarro A.G."/>
            <person name="Kuo A."/>
            <person name="Tritt A."/>
            <person name="Lipzen A."/>
            <person name="He G."/>
            <person name="Yan M."/>
            <person name="Ng V."/>
            <person name="Cullen D."/>
            <person name="Martin F."/>
            <person name="Rosso M.-N."/>
            <person name="Henrissat B."/>
            <person name="Hibbett D."/>
            <person name="Martinez A.T."/>
            <person name="Grigoriev I.V."/>
        </authorList>
    </citation>
    <scope>NUCLEOTIDE SEQUENCE</scope>
    <source>
        <strain evidence="3">AH 44721</strain>
    </source>
</reference>
<gene>
    <name evidence="3" type="ORF">CPB84DRAFT_1434462</name>
</gene>
<feature type="domain" description="CRIB" evidence="1">
    <location>
        <begin position="155"/>
        <end position="170"/>
    </location>
</feature>
<evidence type="ECO:0000259" key="1">
    <source>
        <dbReference type="PROSITE" id="PS50108"/>
    </source>
</evidence>
<protein>
    <submittedName>
        <fullName evidence="3">Uncharacterized protein</fullName>
    </submittedName>
</protein>
<comment type="caution">
    <text evidence="3">The sequence shown here is derived from an EMBL/GenBank/DDBJ whole genome shotgun (WGS) entry which is preliminary data.</text>
</comment>
<dbReference type="Pfam" id="PF00568">
    <property type="entry name" value="WH1"/>
    <property type="match status" value="1"/>
</dbReference>
<dbReference type="PROSITE" id="PS50108">
    <property type="entry name" value="CRIB"/>
    <property type="match status" value="1"/>
</dbReference>
<evidence type="ECO:0000313" key="4">
    <source>
        <dbReference type="Proteomes" id="UP000724874"/>
    </source>
</evidence>
<name>A0A9P5NUI0_GYMJU</name>
<keyword evidence="4" id="KW-1185">Reference proteome</keyword>
<proteinExistence type="predicted"/>
<dbReference type="InterPro" id="IPR033927">
    <property type="entry name" value="WASPfam_EVH1"/>
</dbReference>
<dbReference type="InterPro" id="IPR000697">
    <property type="entry name" value="WH1/EVH1_dom"/>
</dbReference>
<dbReference type="AlphaFoldDB" id="A0A9P5NUI0"/>